<name>A0A7Y0FNV7_9BACT</name>
<evidence type="ECO:0000259" key="10">
    <source>
        <dbReference type="PROSITE" id="PS52015"/>
    </source>
</evidence>
<keyword evidence="7" id="KW-0653">Protein transport</keyword>
<dbReference type="InterPro" id="IPR037682">
    <property type="entry name" value="TonB_C"/>
</dbReference>
<dbReference type="EMBL" id="JABBGH010000003">
    <property type="protein sequence ID" value="NML66991.1"/>
    <property type="molecule type" value="Genomic_DNA"/>
</dbReference>
<evidence type="ECO:0000256" key="8">
    <source>
        <dbReference type="ARBA" id="ARBA00022989"/>
    </source>
</evidence>
<keyword evidence="6" id="KW-0812">Transmembrane</keyword>
<evidence type="ECO:0000256" key="1">
    <source>
        <dbReference type="ARBA" id="ARBA00004383"/>
    </source>
</evidence>
<dbReference type="InterPro" id="IPR051045">
    <property type="entry name" value="TonB-dependent_transducer"/>
</dbReference>
<comment type="similarity">
    <text evidence="2">Belongs to the TonB family.</text>
</comment>
<evidence type="ECO:0000256" key="4">
    <source>
        <dbReference type="ARBA" id="ARBA00022475"/>
    </source>
</evidence>
<dbReference type="GO" id="GO:0098797">
    <property type="term" value="C:plasma membrane protein complex"/>
    <property type="evidence" value="ECO:0007669"/>
    <property type="project" value="TreeGrafter"/>
</dbReference>
<gene>
    <name evidence="11" type="ORF">HHL22_17430</name>
</gene>
<evidence type="ECO:0000256" key="6">
    <source>
        <dbReference type="ARBA" id="ARBA00022692"/>
    </source>
</evidence>
<sequence>MEKLPELPGGGGKLAVVAAIQQRVVYPPTAIQERLEGHTKVWFVVQADGSIGKVRIIESLRADCDSAVVMAVRQLPRFEPGIVAGRPTAIGYTVPITFQLQSARRPRLGIGSGN</sequence>
<evidence type="ECO:0000256" key="3">
    <source>
        <dbReference type="ARBA" id="ARBA00022448"/>
    </source>
</evidence>
<evidence type="ECO:0000256" key="5">
    <source>
        <dbReference type="ARBA" id="ARBA00022519"/>
    </source>
</evidence>
<keyword evidence="12" id="KW-1185">Reference proteome</keyword>
<dbReference type="Gene3D" id="3.30.1150.10">
    <property type="match status" value="1"/>
</dbReference>
<dbReference type="SUPFAM" id="SSF74653">
    <property type="entry name" value="TolA/TonB C-terminal domain"/>
    <property type="match status" value="1"/>
</dbReference>
<accession>A0A7Y0FNV7</accession>
<dbReference type="GO" id="GO:0055085">
    <property type="term" value="P:transmembrane transport"/>
    <property type="evidence" value="ECO:0007669"/>
    <property type="project" value="InterPro"/>
</dbReference>
<dbReference type="GO" id="GO:0031992">
    <property type="term" value="F:energy transducer activity"/>
    <property type="evidence" value="ECO:0007669"/>
    <property type="project" value="TreeGrafter"/>
</dbReference>
<keyword evidence="9" id="KW-0472">Membrane</keyword>
<organism evidence="11 12">
    <name type="scientific">Hymenobacter polaris</name>
    <dbReference type="NCBI Taxonomy" id="2682546"/>
    <lineage>
        <taxon>Bacteria</taxon>
        <taxon>Pseudomonadati</taxon>
        <taxon>Bacteroidota</taxon>
        <taxon>Cytophagia</taxon>
        <taxon>Cytophagales</taxon>
        <taxon>Hymenobacteraceae</taxon>
        <taxon>Hymenobacter</taxon>
    </lineage>
</organism>
<dbReference type="PANTHER" id="PTHR33446:SF2">
    <property type="entry name" value="PROTEIN TONB"/>
    <property type="match status" value="1"/>
</dbReference>
<dbReference type="PROSITE" id="PS52015">
    <property type="entry name" value="TONB_CTD"/>
    <property type="match status" value="1"/>
</dbReference>
<comment type="subcellular location">
    <subcellularLocation>
        <location evidence="1">Cell inner membrane</location>
        <topology evidence="1">Single-pass membrane protein</topology>
        <orientation evidence="1">Periplasmic side</orientation>
    </subcellularLocation>
</comment>
<keyword evidence="5" id="KW-0997">Cell inner membrane</keyword>
<evidence type="ECO:0000313" key="12">
    <source>
        <dbReference type="Proteomes" id="UP000559626"/>
    </source>
</evidence>
<dbReference type="GO" id="GO:0015031">
    <property type="term" value="P:protein transport"/>
    <property type="evidence" value="ECO:0007669"/>
    <property type="project" value="UniProtKB-KW"/>
</dbReference>
<dbReference type="Proteomes" id="UP000559626">
    <property type="component" value="Unassembled WGS sequence"/>
</dbReference>
<protein>
    <submittedName>
        <fullName evidence="11">Energy transducer TonB</fullName>
    </submittedName>
</protein>
<comment type="caution">
    <text evidence="11">The sequence shown here is derived from an EMBL/GenBank/DDBJ whole genome shotgun (WGS) entry which is preliminary data.</text>
</comment>
<dbReference type="NCBIfam" id="TIGR01352">
    <property type="entry name" value="tonB_Cterm"/>
    <property type="match status" value="1"/>
</dbReference>
<keyword evidence="8" id="KW-1133">Transmembrane helix</keyword>
<feature type="domain" description="TonB C-terminal" evidence="10">
    <location>
        <begin position="11"/>
        <end position="107"/>
    </location>
</feature>
<dbReference type="InterPro" id="IPR006260">
    <property type="entry name" value="TonB/TolA_C"/>
</dbReference>
<keyword evidence="3" id="KW-0813">Transport</keyword>
<evidence type="ECO:0000313" key="11">
    <source>
        <dbReference type="EMBL" id="NML66991.1"/>
    </source>
</evidence>
<proteinExistence type="inferred from homology"/>
<evidence type="ECO:0000256" key="9">
    <source>
        <dbReference type="ARBA" id="ARBA00023136"/>
    </source>
</evidence>
<reference evidence="11 12" key="1">
    <citation type="submission" date="2020-04" db="EMBL/GenBank/DDBJ databases">
        <title>Hymenobacter polaris sp. nov., isolated from Arctic soil.</title>
        <authorList>
            <person name="Dahal R.H."/>
        </authorList>
    </citation>
    <scope>NUCLEOTIDE SEQUENCE [LARGE SCALE GENOMIC DNA]</scope>
    <source>
        <strain evidence="11 12">RP-2-7</strain>
    </source>
</reference>
<dbReference type="Pfam" id="PF03544">
    <property type="entry name" value="TonB_C"/>
    <property type="match status" value="1"/>
</dbReference>
<dbReference type="PANTHER" id="PTHR33446">
    <property type="entry name" value="PROTEIN TONB-RELATED"/>
    <property type="match status" value="1"/>
</dbReference>
<dbReference type="AlphaFoldDB" id="A0A7Y0FNV7"/>
<evidence type="ECO:0000256" key="2">
    <source>
        <dbReference type="ARBA" id="ARBA00006555"/>
    </source>
</evidence>
<keyword evidence="4" id="KW-1003">Cell membrane</keyword>
<evidence type="ECO:0000256" key="7">
    <source>
        <dbReference type="ARBA" id="ARBA00022927"/>
    </source>
</evidence>